<dbReference type="InterPro" id="IPR003018">
    <property type="entry name" value="GAF"/>
</dbReference>
<dbReference type="SMART" id="SM00267">
    <property type="entry name" value="GGDEF"/>
    <property type="match status" value="1"/>
</dbReference>
<dbReference type="InterPro" id="IPR029016">
    <property type="entry name" value="GAF-like_dom_sf"/>
</dbReference>
<dbReference type="NCBIfam" id="TIGR00254">
    <property type="entry name" value="GGDEF"/>
    <property type="match status" value="1"/>
</dbReference>
<gene>
    <name evidence="3" type="ORF">M0638_14710</name>
</gene>
<feature type="domain" description="EAL" evidence="1">
    <location>
        <begin position="378"/>
        <end position="635"/>
    </location>
</feature>
<reference evidence="3" key="1">
    <citation type="submission" date="2022-04" db="EMBL/GenBank/DDBJ databases">
        <title>Roseomonas acroporae sp. nov., isolated from coral Acropora digitifera.</title>
        <authorList>
            <person name="Sun H."/>
        </authorList>
    </citation>
    <scope>NUCLEOTIDE SEQUENCE</scope>
    <source>
        <strain evidence="3">NAR14</strain>
    </source>
</reference>
<protein>
    <submittedName>
        <fullName evidence="3">EAL domain-containing protein</fullName>
    </submittedName>
</protein>
<dbReference type="InterPro" id="IPR035919">
    <property type="entry name" value="EAL_sf"/>
</dbReference>
<feature type="domain" description="GGDEF" evidence="2">
    <location>
        <begin position="186"/>
        <end position="319"/>
    </location>
</feature>
<dbReference type="PROSITE" id="PS50887">
    <property type="entry name" value="GGDEF"/>
    <property type="match status" value="1"/>
</dbReference>
<dbReference type="CDD" id="cd01949">
    <property type="entry name" value="GGDEF"/>
    <property type="match status" value="1"/>
</dbReference>
<dbReference type="CDD" id="cd01948">
    <property type="entry name" value="EAL"/>
    <property type="match status" value="1"/>
</dbReference>
<dbReference type="EMBL" id="JALPRX010000062">
    <property type="protein sequence ID" value="MCK8785635.1"/>
    <property type="molecule type" value="Genomic_DNA"/>
</dbReference>
<evidence type="ECO:0000259" key="2">
    <source>
        <dbReference type="PROSITE" id="PS50887"/>
    </source>
</evidence>
<organism evidence="3 4">
    <name type="scientific">Roseomonas acroporae</name>
    <dbReference type="NCBI Taxonomy" id="2937791"/>
    <lineage>
        <taxon>Bacteria</taxon>
        <taxon>Pseudomonadati</taxon>
        <taxon>Pseudomonadota</taxon>
        <taxon>Alphaproteobacteria</taxon>
        <taxon>Acetobacterales</taxon>
        <taxon>Roseomonadaceae</taxon>
        <taxon>Roseomonas</taxon>
    </lineage>
</organism>
<dbReference type="InterPro" id="IPR052155">
    <property type="entry name" value="Biofilm_reg_signaling"/>
</dbReference>
<keyword evidence="4" id="KW-1185">Reference proteome</keyword>
<dbReference type="Proteomes" id="UP001139516">
    <property type="component" value="Unassembled WGS sequence"/>
</dbReference>
<dbReference type="InterPro" id="IPR029787">
    <property type="entry name" value="Nucleotide_cyclase"/>
</dbReference>
<dbReference type="Pfam" id="PF00563">
    <property type="entry name" value="EAL"/>
    <property type="match status" value="1"/>
</dbReference>
<dbReference type="Gene3D" id="3.20.20.450">
    <property type="entry name" value="EAL domain"/>
    <property type="match status" value="1"/>
</dbReference>
<dbReference type="RefSeq" id="WP_248667751.1">
    <property type="nucleotide sequence ID" value="NZ_JALPRX010000062.1"/>
</dbReference>
<accession>A0A9X1Y9M0</accession>
<dbReference type="SUPFAM" id="SSF55781">
    <property type="entry name" value="GAF domain-like"/>
    <property type="match status" value="1"/>
</dbReference>
<dbReference type="PANTHER" id="PTHR44757:SF2">
    <property type="entry name" value="BIOFILM ARCHITECTURE MAINTENANCE PROTEIN MBAA"/>
    <property type="match status" value="1"/>
</dbReference>
<dbReference type="Gene3D" id="3.30.450.40">
    <property type="match status" value="1"/>
</dbReference>
<dbReference type="Pfam" id="PF01590">
    <property type="entry name" value="GAF"/>
    <property type="match status" value="1"/>
</dbReference>
<sequence length="636" mass="67773">MAALHATGLVDSGREESFDQLAELAAQLLGAPIALISLVDADRHWNKAHHGTALRELPRDVSFCAHAILQHEPLVIDDTRADPRFADNPLVLQDPSIRFYAGAPLRSREGLALGTLCVLDERPRRIGAQERSILASLSGAVSATIDLRRAMRELDTLAHTDPLTGLGNRTRFLRELGQQLGDAAARPVGVLLLDLDGFKQVNDRYGHPVGDALLRGVADRMAGEVRSTDLVARLGGDEFAAVLSGPVDAAILRRRAGALLAALQQPFDHDGVRLYPRGSIGVALAPRDGLAVDDLLRNVDLALYHAKAQGKGRVSVFVPEMRAAADRERQLAEALRDELGGAGGRSLDGRWQGADEAWGGRDRAPAGLVAGLRETPGAAGGQRPARIAPPAGAGGIELRFQPQLRLSDRSLVGFESLVRWRHPQLGLLAPGDFLPAAESADLMPLLGARVLEAALAQARQWLDAGLRFGRIGVNLAAAQFRGHDIAVEIEQALARAGVSPRSLEVEVTEGVTMGRQAEAVEAALRSLHRIGISVVLDDFGTGFASLTHLKRLPVDRLKVDRSFVMDVEASRDSEAIVRAVVSLGQSLGLEILAEGIQSEAVASRLVTIGCALGQGYLFGGPMTGVEATAWLARRAV</sequence>
<dbReference type="InterPro" id="IPR000160">
    <property type="entry name" value="GGDEF_dom"/>
</dbReference>
<dbReference type="PROSITE" id="PS50883">
    <property type="entry name" value="EAL"/>
    <property type="match status" value="1"/>
</dbReference>
<evidence type="ECO:0000313" key="4">
    <source>
        <dbReference type="Proteomes" id="UP001139516"/>
    </source>
</evidence>
<dbReference type="SMART" id="SM00052">
    <property type="entry name" value="EAL"/>
    <property type="match status" value="1"/>
</dbReference>
<dbReference type="AlphaFoldDB" id="A0A9X1Y9M0"/>
<dbReference type="SUPFAM" id="SSF141868">
    <property type="entry name" value="EAL domain-like"/>
    <property type="match status" value="1"/>
</dbReference>
<dbReference type="SMART" id="SM00065">
    <property type="entry name" value="GAF"/>
    <property type="match status" value="1"/>
</dbReference>
<dbReference type="Gene3D" id="3.30.70.270">
    <property type="match status" value="1"/>
</dbReference>
<evidence type="ECO:0000313" key="3">
    <source>
        <dbReference type="EMBL" id="MCK8785635.1"/>
    </source>
</evidence>
<dbReference type="SUPFAM" id="SSF55073">
    <property type="entry name" value="Nucleotide cyclase"/>
    <property type="match status" value="1"/>
</dbReference>
<name>A0A9X1Y9M0_9PROT</name>
<dbReference type="Pfam" id="PF00990">
    <property type="entry name" value="GGDEF"/>
    <property type="match status" value="1"/>
</dbReference>
<dbReference type="InterPro" id="IPR043128">
    <property type="entry name" value="Rev_trsase/Diguanyl_cyclase"/>
</dbReference>
<dbReference type="PANTHER" id="PTHR44757">
    <property type="entry name" value="DIGUANYLATE CYCLASE DGCP"/>
    <property type="match status" value="1"/>
</dbReference>
<dbReference type="InterPro" id="IPR001633">
    <property type="entry name" value="EAL_dom"/>
</dbReference>
<evidence type="ECO:0000259" key="1">
    <source>
        <dbReference type="PROSITE" id="PS50883"/>
    </source>
</evidence>
<proteinExistence type="predicted"/>
<comment type="caution">
    <text evidence="3">The sequence shown here is derived from an EMBL/GenBank/DDBJ whole genome shotgun (WGS) entry which is preliminary data.</text>
</comment>